<protein>
    <submittedName>
        <fullName evidence="1">Uncharacterized protein</fullName>
    </submittedName>
</protein>
<dbReference type="EMBL" id="MT141197">
    <property type="protein sequence ID" value="QJA56060.1"/>
    <property type="molecule type" value="Genomic_DNA"/>
</dbReference>
<gene>
    <name evidence="1" type="ORF">MM415B01932_0013</name>
</gene>
<name>A0A6M3IEZ8_9ZZZZ</name>
<proteinExistence type="predicted"/>
<accession>A0A6M3IEZ8</accession>
<sequence length="88" mass="9767">MLGDVVMATGMSFAEAAGLTRAQLTVLQKAMIRQWKMTAMTSGFGTLGGKIDPEEDEVKEDPTAIFERKVAMLKRQTGRQSFDLWEIV</sequence>
<organism evidence="1">
    <name type="scientific">viral metagenome</name>
    <dbReference type="NCBI Taxonomy" id="1070528"/>
    <lineage>
        <taxon>unclassified sequences</taxon>
        <taxon>metagenomes</taxon>
        <taxon>organismal metagenomes</taxon>
    </lineage>
</organism>
<dbReference type="AlphaFoldDB" id="A0A6M3IEZ8"/>
<reference evidence="1" key="1">
    <citation type="submission" date="2020-03" db="EMBL/GenBank/DDBJ databases">
        <title>The deep terrestrial virosphere.</title>
        <authorList>
            <person name="Holmfeldt K."/>
            <person name="Nilsson E."/>
            <person name="Simone D."/>
            <person name="Lopez-Fernandez M."/>
            <person name="Wu X."/>
            <person name="de Brujin I."/>
            <person name="Lundin D."/>
            <person name="Andersson A."/>
            <person name="Bertilsson S."/>
            <person name="Dopson M."/>
        </authorList>
    </citation>
    <scope>NUCLEOTIDE SEQUENCE</scope>
    <source>
        <strain evidence="1">MM415B01932</strain>
    </source>
</reference>
<evidence type="ECO:0000313" key="1">
    <source>
        <dbReference type="EMBL" id="QJA56060.1"/>
    </source>
</evidence>